<comment type="caution">
    <text evidence="1">The sequence shown here is derived from an EMBL/GenBank/DDBJ whole genome shotgun (WGS) entry which is preliminary data.</text>
</comment>
<dbReference type="Proteomes" id="UP000019464">
    <property type="component" value="Unassembled WGS sequence"/>
</dbReference>
<dbReference type="AlphaFoldDB" id="W9V3K2"/>
<name>W9V3K2_9GAMM</name>
<gene>
    <name evidence="1" type="ORF">D791_02327</name>
</gene>
<dbReference type="EMBL" id="AONB01000011">
    <property type="protein sequence ID" value="EXJ10722.1"/>
    <property type="molecule type" value="Genomic_DNA"/>
</dbReference>
<keyword evidence="2" id="KW-1185">Reference proteome</keyword>
<organism evidence="1 2">
    <name type="scientific">Nitrincola nitratireducens</name>
    <dbReference type="NCBI Taxonomy" id="1229521"/>
    <lineage>
        <taxon>Bacteria</taxon>
        <taxon>Pseudomonadati</taxon>
        <taxon>Pseudomonadota</taxon>
        <taxon>Gammaproteobacteria</taxon>
        <taxon>Oceanospirillales</taxon>
        <taxon>Oceanospirillaceae</taxon>
        <taxon>Nitrincola</taxon>
    </lineage>
</organism>
<sequence>MYPVTNSIGHFGVYPSSIERGFAQPVLNRFDRPQQVDLFIHYPQTDGLPLLKIR</sequence>
<evidence type="ECO:0000313" key="1">
    <source>
        <dbReference type="EMBL" id="EXJ10722.1"/>
    </source>
</evidence>
<reference evidence="2" key="1">
    <citation type="submission" date="2012-11" db="EMBL/GenBank/DDBJ databases">
        <authorList>
            <person name="Singh A."/>
            <person name="Pinnaka A.K."/>
            <person name="Vaidya B."/>
        </authorList>
    </citation>
    <scope>NUCLEOTIDE SEQUENCE [LARGE SCALE GENOMIC DNA]</scope>
    <source>
        <strain evidence="2">AK23</strain>
    </source>
</reference>
<proteinExistence type="predicted"/>
<evidence type="ECO:0000313" key="2">
    <source>
        <dbReference type="Proteomes" id="UP000019464"/>
    </source>
</evidence>
<accession>W9V3K2</accession>
<protein>
    <submittedName>
        <fullName evidence="1">Uncharacterized protein</fullName>
    </submittedName>
</protein>
<reference evidence="1 2" key="2">
    <citation type="journal article" date="2015" name="Syst. Appl. Microbiol.">
        <title>Nitrincola nitratireducens sp. nov. isolated from a haloalkaline crater lake.</title>
        <authorList>
            <person name="Singh A."/>
            <person name="Vaidya B."/>
            <person name="Tanuku N.R."/>
            <person name="Pinnaka A.K."/>
        </authorList>
    </citation>
    <scope>NUCLEOTIDE SEQUENCE [LARGE SCALE GENOMIC DNA]</scope>
    <source>
        <strain evidence="1 2">AK23</strain>
    </source>
</reference>